<keyword evidence="12" id="KW-0251">Elongation factor</keyword>
<dbReference type="Proteomes" id="UP001224428">
    <property type="component" value="Unassembled WGS sequence"/>
</dbReference>
<feature type="domain" description="Transcription elongation factor GreA/GreB N-terminal" evidence="11">
    <location>
        <begin position="8"/>
        <end position="77"/>
    </location>
</feature>
<dbReference type="InterPro" id="IPR023459">
    <property type="entry name" value="Tscrpt_elong_fac_GreA/B_fam"/>
</dbReference>
<dbReference type="PIRSF" id="PIRSF006092">
    <property type="entry name" value="GreA_GreB"/>
    <property type="match status" value="1"/>
</dbReference>
<dbReference type="GO" id="GO:0003677">
    <property type="term" value="F:DNA binding"/>
    <property type="evidence" value="ECO:0007669"/>
    <property type="project" value="UniProtKB-UniRule"/>
</dbReference>
<evidence type="ECO:0000313" key="13">
    <source>
        <dbReference type="Proteomes" id="UP001224428"/>
    </source>
</evidence>
<dbReference type="PANTHER" id="PTHR30437:SF4">
    <property type="entry name" value="TRANSCRIPTION ELONGATION FACTOR GREA"/>
    <property type="match status" value="1"/>
</dbReference>
<dbReference type="AlphaFoldDB" id="A0AAJ1UVX2"/>
<dbReference type="Gene3D" id="1.10.287.180">
    <property type="entry name" value="Transcription elongation factor, GreA/GreB, N-terminal domain"/>
    <property type="match status" value="1"/>
</dbReference>
<name>A0AAJ1UVX2_9MOLU</name>
<dbReference type="GO" id="GO:0006354">
    <property type="term" value="P:DNA-templated transcription elongation"/>
    <property type="evidence" value="ECO:0007669"/>
    <property type="project" value="TreeGrafter"/>
</dbReference>
<dbReference type="InterPro" id="IPR036805">
    <property type="entry name" value="Tscrpt_elong_fac_GreA/B_N_sf"/>
</dbReference>
<dbReference type="InterPro" id="IPR018151">
    <property type="entry name" value="TF_GreA/GreB_CS"/>
</dbReference>
<dbReference type="InterPro" id="IPR028624">
    <property type="entry name" value="Tscrpt_elong_fac_GreA/B"/>
</dbReference>
<dbReference type="NCBIfam" id="NF001263">
    <property type="entry name" value="PRK00226.1-4"/>
    <property type="match status" value="1"/>
</dbReference>
<keyword evidence="4 8" id="KW-0238">DNA-binding</keyword>
<dbReference type="EMBL" id="JASDDP010000024">
    <property type="protein sequence ID" value="MDJ1645989.1"/>
    <property type="molecule type" value="Genomic_DNA"/>
</dbReference>
<evidence type="ECO:0000256" key="6">
    <source>
        <dbReference type="ARBA" id="ARBA00024916"/>
    </source>
</evidence>
<evidence type="ECO:0000256" key="2">
    <source>
        <dbReference type="ARBA" id="ARBA00013729"/>
    </source>
</evidence>
<comment type="caution">
    <text evidence="12">The sequence shown here is derived from an EMBL/GenBank/DDBJ whole genome shotgun (WGS) entry which is preliminary data.</text>
</comment>
<evidence type="ECO:0000259" key="11">
    <source>
        <dbReference type="Pfam" id="PF03449"/>
    </source>
</evidence>
<evidence type="ECO:0000256" key="9">
    <source>
        <dbReference type="RuleBase" id="RU000556"/>
    </source>
</evidence>
<gene>
    <name evidence="8 12" type="primary">greA</name>
    <name evidence="12" type="ORF">QLQ80_02770</name>
</gene>
<dbReference type="SUPFAM" id="SSF54534">
    <property type="entry name" value="FKBP-like"/>
    <property type="match status" value="1"/>
</dbReference>
<keyword evidence="12" id="KW-0648">Protein biosynthesis</keyword>
<dbReference type="PROSITE" id="PS00829">
    <property type="entry name" value="GREAB_1"/>
    <property type="match status" value="1"/>
</dbReference>
<dbReference type="NCBIfam" id="TIGR01462">
    <property type="entry name" value="greA"/>
    <property type="match status" value="1"/>
</dbReference>
<evidence type="ECO:0000256" key="3">
    <source>
        <dbReference type="ARBA" id="ARBA00023015"/>
    </source>
</evidence>
<comment type="similarity">
    <text evidence="1 8 9">Belongs to the GreA/GreB family.</text>
</comment>
<keyword evidence="5 8" id="KW-0804">Transcription</keyword>
<sequence>MAKDNKMLLTQEGYDKLQNELKNLIDVERPAVIEEIKEARELGDLSENAEYDAARDRQAKIESRILEIENILQNAEVIKSEHSEHITIGSFVKIKRLDNEKEIEFQIVGAIDTDPLNKKISNESPLALAVLGHRIGEVIEVDAPTKYSVEIINISFE</sequence>
<dbReference type="InterPro" id="IPR006359">
    <property type="entry name" value="Tscrpt_elong_fac_GreA"/>
</dbReference>
<dbReference type="InterPro" id="IPR001437">
    <property type="entry name" value="Tscrpt_elong_fac_GreA/B_C"/>
</dbReference>
<dbReference type="PROSITE" id="PS00830">
    <property type="entry name" value="GREAB_2"/>
    <property type="match status" value="1"/>
</dbReference>
<dbReference type="InterPro" id="IPR036953">
    <property type="entry name" value="GreA/GreB_C_sf"/>
</dbReference>
<dbReference type="Pfam" id="PF01272">
    <property type="entry name" value="GreA_GreB"/>
    <property type="match status" value="1"/>
</dbReference>
<feature type="domain" description="Transcription elongation factor GreA/GreB C-terminal" evidence="10">
    <location>
        <begin position="84"/>
        <end position="155"/>
    </location>
</feature>
<proteinExistence type="inferred from homology"/>
<evidence type="ECO:0000256" key="1">
    <source>
        <dbReference type="ARBA" id="ARBA00008213"/>
    </source>
</evidence>
<dbReference type="RefSeq" id="WP_283823554.1">
    <property type="nucleotide sequence ID" value="NZ_JASDAY010000016.1"/>
</dbReference>
<evidence type="ECO:0000256" key="4">
    <source>
        <dbReference type="ARBA" id="ARBA00023125"/>
    </source>
</evidence>
<evidence type="ECO:0000256" key="7">
    <source>
        <dbReference type="ARBA" id="ARBA00030776"/>
    </source>
</evidence>
<dbReference type="FunFam" id="1.10.287.180:FF:000001">
    <property type="entry name" value="Transcription elongation factor GreA"/>
    <property type="match status" value="1"/>
</dbReference>
<evidence type="ECO:0000256" key="5">
    <source>
        <dbReference type="ARBA" id="ARBA00023163"/>
    </source>
</evidence>
<accession>A0AAJ1UVX2</accession>
<keyword evidence="13" id="KW-1185">Reference proteome</keyword>
<protein>
    <recommendedName>
        <fullName evidence="2 8">Transcription elongation factor GreA</fullName>
    </recommendedName>
    <alternativeName>
        <fullName evidence="7 8">Transcript cleavage factor GreA</fullName>
    </alternativeName>
</protein>
<dbReference type="GO" id="GO:0032784">
    <property type="term" value="P:regulation of DNA-templated transcription elongation"/>
    <property type="evidence" value="ECO:0007669"/>
    <property type="project" value="UniProtKB-UniRule"/>
</dbReference>
<dbReference type="InterPro" id="IPR022691">
    <property type="entry name" value="Tscrpt_elong_fac_GreA/B_N"/>
</dbReference>
<dbReference type="SUPFAM" id="SSF46557">
    <property type="entry name" value="GreA transcript cleavage protein, N-terminal domain"/>
    <property type="match status" value="1"/>
</dbReference>
<reference evidence="12" key="1">
    <citation type="submission" date="2023-05" db="EMBL/GenBank/DDBJ databases">
        <title>Mycoplasma phocimorsus sp. nov., isolated from Scandinavian patients with seal finger or septic arthritis after contact with seals.</title>
        <authorList>
            <person name="Skafte-Holm A."/>
            <person name="Pedersen T.R."/>
            <person name="Froelund M."/>
            <person name="Stegger M."/>
            <person name="Qvortrup K."/>
            <person name="Michaels D.L."/>
            <person name="Brown D.R."/>
            <person name="Jensen J.S."/>
        </authorList>
    </citation>
    <scope>NUCLEOTIDE SEQUENCE</scope>
    <source>
        <strain evidence="12">M5725</strain>
    </source>
</reference>
<dbReference type="GO" id="GO:0003746">
    <property type="term" value="F:translation elongation factor activity"/>
    <property type="evidence" value="ECO:0007669"/>
    <property type="project" value="UniProtKB-KW"/>
</dbReference>
<dbReference type="PANTHER" id="PTHR30437">
    <property type="entry name" value="TRANSCRIPTION ELONGATION FACTOR GREA"/>
    <property type="match status" value="1"/>
</dbReference>
<dbReference type="Pfam" id="PF03449">
    <property type="entry name" value="GreA_GreB_N"/>
    <property type="match status" value="1"/>
</dbReference>
<evidence type="ECO:0000256" key="8">
    <source>
        <dbReference type="HAMAP-Rule" id="MF_00105"/>
    </source>
</evidence>
<keyword evidence="3 8" id="KW-0805">Transcription regulation</keyword>
<evidence type="ECO:0000313" key="12">
    <source>
        <dbReference type="EMBL" id="MDJ1645989.1"/>
    </source>
</evidence>
<dbReference type="HAMAP" id="MF_00105">
    <property type="entry name" value="GreA_GreB"/>
    <property type="match status" value="1"/>
</dbReference>
<dbReference type="GO" id="GO:0070063">
    <property type="term" value="F:RNA polymerase binding"/>
    <property type="evidence" value="ECO:0007669"/>
    <property type="project" value="InterPro"/>
</dbReference>
<organism evidence="12 13">
    <name type="scientific">Mycoplasma phocimorsus</name>
    <dbReference type="NCBI Taxonomy" id="3045839"/>
    <lineage>
        <taxon>Bacteria</taxon>
        <taxon>Bacillati</taxon>
        <taxon>Mycoplasmatota</taxon>
        <taxon>Mollicutes</taxon>
        <taxon>Mycoplasmataceae</taxon>
        <taxon>Mycoplasma</taxon>
    </lineage>
</organism>
<evidence type="ECO:0000259" key="10">
    <source>
        <dbReference type="Pfam" id="PF01272"/>
    </source>
</evidence>
<dbReference type="Gene3D" id="3.10.50.30">
    <property type="entry name" value="Transcription elongation factor, GreA/GreB, C-terminal domain"/>
    <property type="match status" value="1"/>
</dbReference>
<comment type="function">
    <text evidence="6 8 9">Necessary for efficient RNA polymerase transcription elongation past template-encoded arresting sites. The arresting sites in DNA have the property of trapping a certain fraction of elongating RNA polymerases that pass through, resulting in locked ternary complexes. Cleavage of the nascent transcript by cleavage factors such as GreA or GreB allows the resumption of elongation from the new 3'terminus. GreA releases sequences of 2 to 3 nucleotides.</text>
</comment>